<name>A0A0A9C369_ARUDO</name>
<accession>A0A0A9C369</accession>
<sequence>MLSSWVIILLSTLLGVILSKSCLSWRIEIMTS</sequence>
<reference evidence="1" key="1">
    <citation type="submission" date="2014-09" db="EMBL/GenBank/DDBJ databases">
        <authorList>
            <person name="Magalhaes I.L.F."/>
            <person name="Oliveira U."/>
            <person name="Santos F.R."/>
            <person name="Vidigal T.H.D.A."/>
            <person name="Brescovit A.D."/>
            <person name="Santos A.J."/>
        </authorList>
    </citation>
    <scope>NUCLEOTIDE SEQUENCE</scope>
    <source>
        <tissue evidence="1">Shoot tissue taken approximately 20 cm above the soil surface</tissue>
    </source>
</reference>
<protein>
    <submittedName>
        <fullName evidence="1">Uncharacterized protein</fullName>
    </submittedName>
</protein>
<evidence type="ECO:0000313" key="1">
    <source>
        <dbReference type="EMBL" id="JAD67835.1"/>
    </source>
</evidence>
<dbReference type="AlphaFoldDB" id="A0A0A9C369"/>
<organism evidence="1">
    <name type="scientific">Arundo donax</name>
    <name type="common">Giant reed</name>
    <name type="synonym">Donax arundinaceus</name>
    <dbReference type="NCBI Taxonomy" id="35708"/>
    <lineage>
        <taxon>Eukaryota</taxon>
        <taxon>Viridiplantae</taxon>
        <taxon>Streptophyta</taxon>
        <taxon>Embryophyta</taxon>
        <taxon>Tracheophyta</taxon>
        <taxon>Spermatophyta</taxon>
        <taxon>Magnoliopsida</taxon>
        <taxon>Liliopsida</taxon>
        <taxon>Poales</taxon>
        <taxon>Poaceae</taxon>
        <taxon>PACMAD clade</taxon>
        <taxon>Arundinoideae</taxon>
        <taxon>Arundineae</taxon>
        <taxon>Arundo</taxon>
    </lineage>
</organism>
<proteinExistence type="predicted"/>
<dbReference type="EMBL" id="GBRH01230060">
    <property type="protein sequence ID" value="JAD67835.1"/>
    <property type="molecule type" value="Transcribed_RNA"/>
</dbReference>
<reference evidence="1" key="2">
    <citation type="journal article" date="2015" name="Data Brief">
        <title>Shoot transcriptome of the giant reed, Arundo donax.</title>
        <authorList>
            <person name="Barrero R.A."/>
            <person name="Guerrero F.D."/>
            <person name="Moolhuijzen P."/>
            <person name="Goolsby J.A."/>
            <person name="Tidwell J."/>
            <person name="Bellgard S.E."/>
            <person name="Bellgard M.I."/>
        </authorList>
    </citation>
    <scope>NUCLEOTIDE SEQUENCE</scope>
    <source>
        <tissue evidence="1">Shoot tissue taken approximately 20 cm above the soil surface</tissue>
    </source>
</reference>